<feature type="compositionally biased region" description="Basic residues" evidence="1">
    <location>
        <begin position="9"/>
        <end position="19"/>
    </location>
</feature>
<feature type="compositionally biased region" description="Polar residues" evidence="1">
    <location>
        <begin position="68"/>
        <end position="82"/>
    </location>
</feature>
<accession>A0AAE0YSX9</accession>
<proteinExistence type="predicted"/>
<gene>
    <name evidence="2" type="ORF">RRG08_027478</name>
</gene>
<comment type="caution">
    <text evidence="2">The sequence shown here is derived from an EMBL/GenBank/DDBJ whole genome shotgun (WGS) entry which is preliminary data.</text>
</comment>
<feature type="region of interest" description="Disordered" evidence="1">
    <location>
        <begin position="1"/>
        <end position="105"/>
    </location>
</feature>
<sequence>MEKQQRVGGSKKRHRGKRKVEKEEEEKQVEERKKEEETQRQPDRQTDIQKEIKFKMLKAGRNVAPAGGNTTRRGCHSDTSPRVNVADGRSRVPSGSRRDQQPGQEVVEGRVQNECHISNPPILVFLGHSCKTGDNKANYISQETASLCTIDRGENFRHKVISSSSKSPAKQTVSSGK</sequence>
<evidence type="ECO:0000313" key="2">
    <source>
        <dbReference type="EMBL" id="KAK3755220.1"/>
    </source>
</evidence>
<dbReference type="EMBL" id="JAWDGP010005603">
    <property type="protein sequence ID" value="KAK3755220.1"/>
    <property type="molecule type" value="Genomic_DNA"/>
</dbReference>
<feature type="compositionally biased region" description="Basic and acidic residues" evidence="1">
    <location>
        <begin position="29"/>
        <end position="54"/>
    </location>
</feature>
<name>A0AAE0YSX9_9GAST</name>
<keyword evidence="3" id="KW-1185">Reference proteome</keyword>
<protein>
    <submittedName>
        <fullName evidence="2">Uncharacterized protein</fullName>
    </submittedName>
</protein>
<reference evidence="2" key="1">
    <citation type="journal article" date="2023" name="G3 (Bethesda)">
        <title>A reference genome for the long-term kleptoplast-retaining sea slug Elysia crispata morphotype clarki.</title>
        <authorList>
            <person name="Eastman K.E."/>
            <person name="Pendleton A.L."/>
            <person name="Shaikh M.A."/>
            <person name="Suttiyut T."/>
            <person name="Ogas R."/>
            <person name="Tomko P."/>
            <person name="Gavelis G."/>
            <person name="Widhalm J.R."/>
            <person name="Wisecaver J.H."/>
        </authorList>
    </citation>
    <scope>NUCLEOTIDE SEQUENCE</scope>
    <source>
        <strain evidence="2">ECLA1</strain>
    </source>
</reference>
<evidence type="ECO:0000256" key="1">
    <source>
        <dbReference type="SAM" id="MobiDB-lite"/>
    </source>
</evidence>
<evidence type="ECO:0000313" key="3">
    <source>
        <dbReference type="Proteomes" id="UP001283361"/>
    </source>
</evidence>
<dbReference type="Proteomes" id="UP001283361">
    <property type="component" value="Unassembled WGS sequence"/>
</dbReference>
<dbReference type="AlphaFoldDB" id="A0AAE0YSX9"/>
<organism evidence="2 3">
    <name type="scientific">Elysia crispata</name>
    <name type="common">lettuce slug</name>
    <dbReference type="NCBI Taxonomy" id="231223"/>
    <lineage>
        <taxon>Eukaryota</taxon>
        <taxon>Metazoa</taxon>
        <taxon>Spiralia</taxon>
        <taxon>Lophotrochozoa</taxon>
        <taxon>Mollusca</taxon>
        <taxon>Gastropoda</taxon>
        <taxon>Heterobranchia</taxon>
        <taxon>Euthyneura</taxon>
        <taxon>Panpulmonata</taxon>
        <taxon>Sacoglossa</taxon>
        <taxon>Placobranchoidea</taxon>
        <taxon>Plakobranchidae</taxon>
        <taxon>Elysia</taxon>
    </lineage>
</organism>